<dbReference type="PANTHER" id="PTHR33798:SF5">
    <property type="entry name" value="FLAVIN REDUCTASE LIKE DOMAIN-CONTAINING PROTEIN"/>
    <property type="match status" value="1"/>
</dbReference>
<reference evidence="6 7" key="1">
    <citation type="submission" date="2016-01" db="EMBL/GenBank/DDBJ databases">
        <title>High potential of lignocellulose degradation of a new Verrucomicrobia species.</title>
        <authorList>
            <person name="Wang Y."/>
            <person name="Shi Y."/>
            <person name="Qiu Z."/>
            <person name="Liu S."/>
            <person name="Yang H."/>
        </authorList>
    </citation>
    <scope>NUCLEOTIDE SEQUENCE [LARGE SCALE GENOMIC DNA]</scope>
    <source>
        <strain evidence="6 7">TSB47</strain>
    </source>
</reference>
<dbReference type="STRING" id="1184151.AW736_10985"/>
<evidence type="ECO:0000259" key="5">
    <source>
        <dbReference type="SMART" id="SM00903"/>
    </source>
</evidence>
<dbReference type="InterPro" id="IPR012349">
    <property type="entry name" value="Split_barrel_FMN-bd"/>
</dbReference>
<accession>A0A178IKX4</accession>
<comment type="cofactor">
    <cofactor evidence="1">
        <name>FMN</name>
        <dbReference type="ChEBI" id="CHEBI:58210"/>
    </cofactor>
</comment>
<evidence type="ECO:0000256" key="4">
    <source>
        <dbReference type="ARBA" id="ARBA00038054"/>
    </source>
</evidence>
<organism evidence="6 7">
    <name type="scientific">Termitidicoccus mucosus</name>
    <dbReference type="NCBI Taxonomy" id="1184151"/>
    <lineage>
        <taxon>Bacteria</taxon>
        <taxon>Pseudomonadati</taxon>
        <taxon>Verrucomicrobiota</taxon>
        <taxon>Opitutia</taxon>
        <taxon>Opitutales</taxon>
        <taxon>Opitutaceae</taxon>
        <taxon>Termitidicoccus</taxon>
    </lineage>
</organism>
<evidence type="ECO:0000256" key="3">
    <source>
        <dbReference type="ARBA" id="ARBA00022643"/>
    </source>
</evidence>
<protein>
    <submittedName>
        <fullName evidence="6">Flavin reductase</fullName>
    </submittedName>
</protein>
<keyword evidence="2" id="KW-0285">Flavoprotein</keyword>
<dbReference type="PANTHER" id="PTHR33798">
    <property type="entry name" value="FLAVOPROTEIN OXYGENASE"/>
    <property type="match status" value="1"/>
</dbReference>
<dbReference type="OrthoDB" id="9794638at2"/>
<proteinExistence type="inferred from homology"/>
<dbReference type="Pfam" id="PF01613">
    <property type="entry name" value="Flavin_Reduct"/>
    <property type="match status" value="1"/>
</dbReference>
<dbReference type="SUPFAM" id="SSF50475">
    <property type="entry name" value="FMN-binding split barrel"/>
    <property type="match status" value="1"/>
</dbReference>
<dbReference type="AlphaFoldDB" id="A0A178IKX4"/>
<name>A0A178IKX4_9BACT</name>
<dbReference type="Proteomes" id="UP000078486">
    <property type="component" value="Unassembled WGS sequence"/>
</dbReference>
<dbReference type="RefSeq" id="WP_068770297.1">
    <property type="nucleotide sequence ID" value="NZ_CP109796.1"/>
</dbReference>
<keyword evidence="7" id="KW-1185">Reference proteome</keyword>
<dbReference type="SMART" id="SM00903">
    <property type="entry name" value="Flavin_Reduct"/>
    <property type="match status" value="1"/>
</dbReference>
<comment type="similarity">
    <text evidence="4">Belongs to the flavoredoxin family.</text>
</comment>
<dbReference type="GO" id="GO:0010181">
    <property type="term" value="F:FMN binding"/>
    <property type="evidence" value="ECO:0007669"/>
    <property type="project" value="InterPro"/>
</dbReference>
<keyword evidence="3" id="KW-0288">FMN</keyword>
<evidence type="ECO:0000256" key="1">
    <source>
        <dbReference type="ARBA" id="ARBA00001917"/>
    </source>
</evidence>
<evidence type="ECO:0000313" key="7">
    <source>
        <dbReference type="Proteomes" id="UP000078486"/>
    </source>
</evidence>
<evidence type="ECO:0000313" key="6">
    <source>
        <dbReference type="EMBL" id="OAM89839.1"/>
    </source>
</evidence>
<comment type="caution">
    <text evidence="6">The sequence shown here is derived from an EMBL/GenBank/DDBJ whole genome shotgun (WGS) entry which is preliminary data.</text>
</comment>
<evidence type="ECO:0000256" key="2">
    <source>
        <dbReference type="ARBA" id="ARBA00022630"/>
    </source>
</evidence>
<dbReference type="Gene3D" id="2.30.110.10">
    <property type="entry name" value="Electron Transport, Fmn-binding Protein, Chain A"/>
    <property type="match status" value="1"/>
</dbReference>
<feature type="domain" description="Flavin reductase like" evidence="5">
    <location>
        <begin position="19"/>
        <end position="172"/>
    </location>
</feature>
<dbReference type="InterPro" id="IPR002563">
    <property type="entry name" value="Flavin_Rdtase-like_dom"/>
</dbReference>
<gene>
    <name evidence="6" type="ORF">AW736_10985</name>
</gene>
<dbReference type="EMBL" id="LRRQ01000076">
    <property type="protein sequence ID" value="OAM89839.1"/>
    <property type="molecule type" value="Genomic_DNA"/>
</dbReference>
<sequence>MLIDLASLKSRDAYHWMTSTITPRPIAWVSTVSADGKTNLAPFSFFQGVTSVPPSLLFVAVNTRDGSKKDTVRNVEATGEFVVNLVPEALAAQMNATGTLLPYGESEFEKFDIAPTPSVKVAPPRVAAAPVAFECKRHSIVPVGEGPGAANIVIGVIVSLYVDDAVIGADGWPDAAKLDLVGRMGGEVFVRTKDTFVLPRPPR</sequence>
<dbReference type="GO" id="GO:0016646">
    <property type="term" value="F:oxidoreductase activity, acting on the CH-NH group of donors, NAD or NADP as acceptor"/>
    <property type="evidence" value="ECO:0007669"/>
    <property type="project" value="UniProtKB-ARBA"/>
</dbReference>